<evidence type="ECO:0000256" key="1">
    <source>
        <dbReference type="ARBA" id="ARBA00001946"/>
    </source>
</evidence>
<dbReference type="PANTHER" id="PTHR44757:SF4">
    <property type="entry name" value="DIGUANYLATE CYCLASE DGCE-RELATED"/>
    <property type="match status" value="1"/>
</dbReference>
<accession>A0AAE9Z158</accession>
<evidence type="ECO:0000259" key="3">
    <source>
        <dbReference type="PROSITE" id="PS50113"/>
    </source>
</evidence>
<keyword evidence="2" id="KW-1133">Transmembrane helix</keyword>
<dbReference type="InterPro" id="IPR001633">
    <property type="entry name" value="EAL_dom"/>
</dbReference>
<organism evidence="6 7">
    <name type="scientific">Thalassomonas viridans</name>
    <dbReference type="NCBI Taxonomy" id="137584"/>
    <lineage>
        <taxon>Bacteria</taxon>
        <taxon>Pseudomonadati</taxon>
        <taxon>Pseudomonadota</taxon>
        <taxon>Gammaproteobacteria</taxon>
        <taxon>Alteromonadales</taxon>
        <taxon>Colwelliaceae</taxon>
        <taxon>Thalassomonas</taxon>
    </lineage>
</organism>
<evidence type="ECO:0000313" key="7">
    <source>
        <dbReference type="Proteomes" id="UP000032352"/>
    </source>
</evidence>
<dbReference type="InterPro" id="IPR000160">
    <property type="entry name" value="GGDEF_dom"/>
</dbReference>
<dbReference type="InterPro" id="IPR035919">
    <property type="entry name" value="EAL_sf"/>
</dbReference>
<dbReference type="SMART" id="SM00267">
    <property type="entry name" value="GGDEF"/>
    <property type="match status" value="1"/>
</dbReference>
<dbReference type="PROSITE" id="PS50113">
    <property type="entry name" value="PAC"/>
    <property type="match status" value="1"/>
</dbReference>
<dbReference type="RefSeq" id="WP_053046775.1">
    <property type="nucleotide sequence ID" value="NZ_CP059733.1"/>
</dbReference>
<gene>
    <name evidence="6" type="ORF">SG34_022640</name>
</gene>
<dbReference type="InterPro" id="IPR052155">
    <property type="entry name" value="Biofilm_reg_signaling"/>
</dbReference>
<keyword evidence="7" id="KW-1185">Reference proteome</keyword>
<keyword evidence="2" id="KW-0472">Membrane</keyword>
<dbReference type="PROSITE" id="PS50887">
    <property type="entry name" value="GGDEF"/>
    <property type="match status" value="1"/>
</dbReference>
<dbReference type="Pfam" id="PF00563">
    <property type="entry name" value="EAL"/>
    <property type="match status" value="1"/>
</dbReference>
<name>A0AAE9Z158_9GAMM</name>
<dbReference type="PANTHER" id="PTHR44757">
    <property type="entry name" value="DIGUANYLATE CYCLASE DGCP"/>
    <property type="match status" value="1"/>
</dbReference>
<feature type="domain" description="GGDEF" evidence="5">
    <location>
        <begin position="263"/>
        <end position="396"/>
    </location>
</feature>
<dbReference type="Gene3D" id="3.30.70.270">
    <property type="match status" value="1"/>
</dbReference>
<dbReference type="PROSITE" id="PS50883">
    <property type="entry name" value="EAL"/>
    <property type="match status" value="1"/>
</dbReference>
<protein>
    <submittedName>
        <fullName evidence="6">EAL domain-containing protein</fullName>
    </submittedName>
</protein>
<dbReference type="NCBIfam" id="TIGR00254">
    <property type="entry name" value="GGDEF"/>
    <property type="match status" value="1"/>
</dbReference>
<feature type="domain" description="PAC" evidence="3">
    <location>
        <begin position="173"/>
        <end position="231"/>
    </location>
</feature>
<dbReference type="Pfam" id="PF08448">
    <property type="entry name" value="PAS_4"/>
    <property type="match status" value="1"/>
</dbReference>
<dbReference type="InterPro" id="IPR013656">
    <property type="entry name" value="PAS_4"/>
</dbReference>
<dbReference type="CDD" id="cd01948">
    <property type="entry name" value="EAL"/>
    <property type="match status" value="1"/>
</dbReference>
<dbReference type="InterPro" id="IPR035965">
    <property type="entry name" value="PAS-like_dom_sf"/>
</dbReference>
<dbReference type="InterPro" id="IPR000014">
    <property type="entry name" value="PAS"/>
</dbReference>
<dbReference type="SUPFAM" id="SSF55785">
    <property type="entry name" value="PYP-like sensor domain (PAS domain)"/>
    <property type="match status" value="1"/>
</dbReference>
<dbReference type="FunFam" id="3.30.70.270:FF:000001">
    <property type="entry name" value="Diguanylate cyclase domain protein"/>
    <property type="match status" value="1"/>
</dbReference>
<sequence>MLQFIIKSKYSLLFKLLGALILIGALVVAWINYGAFWPLLIPFLLVGGLLYSVRHVINAETDRLIKKLSLKHSEETSFNFPPLQRIYLAVNKLMSALLLKVESHTNTLNAISDVVIRTDDKGYILDANQAGLKFFSCDFEELKTHCFTELMSTKAGQDTRDGFKDILGKIRASKSPERVYKSTYTVKPGKMTLSIEQDVSGIFDEQGELAGTVIVLRDVTRAEQLRARLRYQANYDSVTKLFNRYKFEQKLMDAWHDAQENKQQHALLQLDMDRFKLINDNAGHAAGDQLLREVGQLLKSVVRQSDICARIGGDEFSILLLGSTKESALAVMEKLNTAFKQLPFSYHGQVFEVGASIGGTLINHKSPPLVEVKRQADAACFMAKNKGINRCQLFDDNDESLIIHQQEPRWAARIHQALENDEFELFFQPIRALNDQANSKQHLEILLRLKSDNQYLSPNVFLPAVERFRLTDKVDSWVVNKAFSWLNQHQELWGKVVISINLSGESITNTGLIDHILSRHQALPFPADAVCFEITETAAIANMSMATTMVEKLRFAGFAIALDDFGKGFSTFSYLKNLPAKYIKIDGSYVKDVLNNQSDLAIVKAINSLAKTLDMHTIAEFVQCEQSMSLLADIGVDFVQGYGIAMPRPLADYHEPVNTDTADNGYIPDTYSCDGAPATCR</sequence>
<dbReference type="CDD" id="cd00130">
    <property type="entry name" value="PAS"/>
    <property type="match status" value="1"/>
</dbReference>
<evidence type="ECO:0000259" key="5">
    <source>
        <dbReference type="PROSITE" id="PS50887"/>
    </source>
</evidence>
<feature type="transmembrane region" description="Helical" evidence="2">
    <location>
        <begin position="12"/>
        <end position="33"/>
    </location>
</feature>
<dbReference type="Pfam" id="PF00990">
    <property type="entry name" value="GGDEF"/>
    <property type="match status" value="1"/>
</dbReference>
<dbReference type="GO" id="GO:0003824">
    <property type="term" value="F:catalytic activity"/>
    <property type="evidence" value="ECO:0007669"/>
    <property type="project" value="UniProtKB-ARBA"/>
</dbReference>
<dbReference type="Gene3D" id="3.20.20.450">
    <property type="entry name" value="EAL domain"/>
    <property type="match status" value="1"/>
</dbReference>
<proteinExistence type="predicted"/>
<dbReference type="SMART" id="SM00091">
    <property type="entry name" value="PAS"/>
    <property type="match status" value="1"/>
</dbReference>
<dbReference type="Proteomes" id="UP000032352">
    <property type="component" value="Chromosome"/>
</dbReference>
<evidence type="ECO:0000259" key="4">
    <source>
        <dbReference type="PROSITE" id="PS50883"/>
    </source>
</evidence>
<dbReference type="InterPro" id="IPR000700">
    <property type="entry name" value="PAS-assoc_C"/>
</dbReference>
<dbReference type="AlphaFoldDB" id="A0AAE9Z158"/>
<dbReference type="Gene3D" id="3.30.450.20">
    <property type="entry name" value="PAS domain"/>
    <property type="match status" value="1"/>
</dbReference>
<dbReference type="SUPFAM" id="SSF141868">
    <property type="entry name" value="EAL domain-like"/>
    <property type="match status" value="1"/>
</dbReference>
<dbReference type="KEGG" id="tvd:SG34_022640"/>
<comment type="cofactor">
    <cofactor evidence="1">
        <name>Mg(2+)</name>
        <dbReference type="ChEBI" id="CHEBI:18420"/>
    </cofactor>
</comment>
<feature type="domain" description="EAL" evidence="4">
    <location>
        <begin position="407"/>
        <end position="661"/>
    </location>
</feature>
<evidence type="ECO:0000313" key="6">
    <source>
        <dbReference type="EMBL" id="WDE04129.1"/>
    </source>
</evidence>
<dbReference type="SMART" id="SM00052">
    <property type="entry name" value="EAL"/>
    <property type="match status" value="1"/>
</dbReference>
<reference evidence="6 7" key="2">
    <citation type="journal article" date="2022" name="Mar. Drugs">
        <title>Bioassay-Guided Fractionation Leads to the Detection of Cholic Acid Generated by the Rare Thalassomonas sp.</title>
        <authorList>
            <person name="Pheiffer F."/>
            <person name="Schneider Y.K."/>
            <person name="Hansen E.H."/>
            <person name="Andersen J.H."/>
            <person name="Isaksson J."/>
            <person name="Busche T."/>
            <person name="R C."/>
            <person name="Kalinowski J."/>
            <person name="Zyl L.V."/>
            <person name="Trindade M."/>
        </authorList>
    </citation>
    <scope>NUCLEOTIDE SEQUENCE [LARGE SCALE GENOMIC DNA]</scope>
    <source>
        <strain evidence="6 7">XOM25</strain>
    </source>
</reference>
<dbReference type="SUPFAM" id="SSF55073">
    <property type="entry name" value="Nucleotide cyclase"/>
    <property type="match status" value="1"/>
</dbReference>
<dbReference type="InterPro" id="IPR029787">
    <property type="entry name" value="Nucleotide_cyclase"/>
</dbReference>
<keyword evidence="2" id="KW-0812">Transmembrane</keyword>
<dbReference type="EMBL" id="CP059733">
    <property type="protein sequence ID" value="WDE04129.1"/>
    <property type="molecule type" value="Genomic_DNA"/>
</dbReference>
<evidence type="ECO:0000256" key="2">
    <source>
        <dbReference type="SAM" id="Phobius"/>
    </source>
</evidence>
<dbReference type="InterPro" id="IPR043128">
    <property type="entry name" value="Rev_trsase/Diguanyl_cyclase"/>
</dbReference>
<reference evidence="6 7" key="1">
    <citation type="journal article" date="2015" name="Genome Announc.">
        <title>Draft Genome Sequences of Marine Isolates of Thalassomonas viridans and Thalassomonas actiniarum.</title>
        <authorList>
            <person name="Olonade I."/>
            <person name="van Zyl L.J."/>
            <person name="Trindade M."/>
        </authorList>
    </citation>
    <scope>NUCLEOTIDE SEQUENCE [LARGE SCALE GENOMIC DNA]</scope>
    <source>
        <strain evidence="6 7">XOM25</strain>
    </source>
</reference>
<dbReference type="CDD" id="cd01949">
    <property type="entry name" value="GGDEF"/>
    <property type="match status" value="1"/>
</dbReference>